<evidence type="ECO:0000256" key="1">
    <source>
        <dbReference type="ARBA" id="ARBA00004370"/>
    </source>
</evidence>
<organism evidence="6">
    <name type="scientific">uncultured Microvirga sp</name>
    <dbReference type="NCBI Taxonomy" id="412392"/>
    <lineage>
        <taxon>Bacteria</taxon>
        <taxon>Pseudomonadati</taxon>
        <taxon>Pseudomonadota</taxon>
        <taxon>Alphaproteobacteria</taxon>
        <taxon>Hyphomicrobiales</taxon>
        <taxon>Methylobacteriaceae</taxon>
        <taxon>Microvirga</taxon>
        <taxon>environmental samples</taxon>
    </lineage>
</organism>
<keyword evidence="2" id="KW-0472">Membrane</keyword>
<dbReference type="InterPro" id="IPR025713">
    <property type="entry name" value="MotB-like_N_dom"/>
</dbReference>
<evidence type="ECO:0000256" key="3">
    <source>
        <dbReference type="SAM" id="MobiDB-lite"/>
    </source>
</evidence>
<dbReference type="EMBL" id="CADCUC010000585">
    <property type="protein sequence ID" value="CAA9358139.1"/>
    <property type="molecule type" value="Genomic_DNA"/>
</dbReference>
<evidence type="ECO:0000259" key="5">
    <source>
        <dbReference type="Pfam" id="PF13677"/>
    </source>
</evidence>
<protein>
    <submittedName>
        <fullName evidence="6">Flagellar motor rotation protein MotB</fullName>
    </submittedName>
</protein>
<keyword evidence="6" id="KW-0966">Cell projection</keyword>
<proteinExistence type="predicted"/>
<gene>
    <name evidence="6" type="ORF">AVDCRST_MAG90-2785</name>
</gene>
<dbReference type="AlphaFoldDB" id="A0A6J4MIC1"/>
<sequence length="117" mass="12677">MTFADLMALLMSFFVMVAAYSTQDQKKLQLVAGSMRDAFGTIKDSRYAGIVEQDGIPTRTQLKNPRVAPPEEASENPSPHKPDITVEDGLSTPVNHGFGLAAASLRQAMQDVPEIAE</sequence>
<keyword evidence="6" id="KW-0282">Flagellum</keyword>
<reference evidence="6" key="1">
    <citation type="submission" date="2020-02" db="EMBL/GenBank/DDBJ databases">
        <authorList>
            <person name="Meier V. D."/>
        </authorList>
    </citation>
    <scope>NUCLEOTIDE SEQUENCE</scope>
    <source>
        <strain evidence="6">AVDCRST_MAG90</strain>
    </source>
</reference>
<name>A0A6J4MIC1_9HYPH</name>
<dbReference type="GO" id="GO:0016020">
    <property type="term" value="C:membrane"/>
    <property type="evidence" value="ECO:0007669"/>
    <property type="project" value="UniProtKB-SubCell"/>
</dbReference>
<keyword evidence="4" id="KW-0732">Signal</keyword>
<feature type="non-terminal residue" evidence="6">
    <location>
        <position position="117"/>
    </location>
</feature>
<feature type="chain" id="PRO_5026744454" evidence="4">
    <location>
        <begin position="20"/>
        <end position="117"/>
    </location>
</feature>
<evidence type="ECO:0000256" key="2">
    <source>
        <dbReference type="ARBA" id="ARBA00023136"/>
    </source>
</evidence>
<comment type="subcellular location">
    <subcellularLocation>
        <location evidence="1">Membrane</location>
    </subcellularLocation>
</comment>
<evidence type="ECO:0000256" key="4">
    <source>
        <dbReference type="SAM" id="SignalP"/>
    </source>
</evidence>
<keyword evidence="6" id="KW-0969">Cilium</keyword>
<evidence type="ECO:0000313" key="6">
    <source>
        <dbReference type="EMBL" id="CAA9358139.1"/>
    </source>
</evidence>
<dbReference type="Pfam" id="PF13677">
    <property type="entry name" value="MotB_plug"/>
    <property type="match status" value="1"/>
</dbReference>
<feature type="region of interest" description="Disordered" evidence="3">
    <location>
        <begin position="53"/>
        <end position="92"/>
    </location>
</feature>
<feature type="signal peptide" evidence="4">
    <location>
        <begin position="1"/>
        <end position="19"/>
    </location>
</feature>
<feature type="domain" description="Motility protein B-like N-terminal" evidence="5">
    <location>
        <begin position="2"/>
        <end position="39"/>
    </location>
</feature>
<accession>A0A6J4MIC1</accession>